<comment type="caution">
    <text evidence="2">The sequence shown here is derived from an EMBL/GenBank/DDBJ whole genome shotgun (WGS) entry which is preliminary data.</text>
</comment>
<evidence type="ECO:0000313" key="3">
    <source>
        <dbReference type="Proteomes" id="UP000284379"/>
    </source>
</evidence>
<dbReference type="RefSeq" id="WP_002560619.1">
    <property type="nucleotide sequence ID" value="NZ_CABJFV010000008.1"/>
</dbReference>
<feature type="domain" description="Calcineurin-like phosphoesterase" evidence="1">
    <location>
        <begin position="55"/>
        <end position="227"/>
    </location>
</feature>
<dbReference type="Pfam" id="PF00149">
    <property type="entry name" value="Metallophos"/>
    <property type="match status" value="1"/>
</dbReference>
<dbReference type="InterPro" id="IPR051918">
    <property type="entry name" value="STPP_CPPED1"/>
</dbReference>
<reference evidence="2 3" key="1">
    <citation type="submission" date="2018-08" db="EMBL/GenBank/DDBJ databases">
        <title>A genome reference for cultivated species of the human gut microbiota.</title>
        <authorList>
            <person name="Zou Y."/>
            <person name="Xue W."/>
            <person name="Luo G."/>
        </authorList>
    </citation>
    <scope>NUCLEOTIDE SEQUENCE [LARGE SCALE GENOMIC DNA]</scope>
    <source>
        <strain evidence="2 3">AM40-30BH</strain>
    </source>
</reference>
<organism evidence="2 3">
    <name type="scientific">Bacteroides nordii</name>
    <dbReference type="NCBI Taxonomy" id="291645"/>
    <lineage>
        <taxon>Bacteria</taxon>
        <taxon>Pseudomonadati</taxon>
        <taxon>Bacteroidota</taxon>
        <taxon>Bacteroidia</taxon>
        <taxon>Bacteroidales</taxon>
        <taxon>Bacteroidaceae</taxon>
        <taxon>Bacteroides</taxon>
    </lineage>
</organism>
<dbReference type="InterPro" id="IPR029052">
    <property type="entry name" value="Metallo-depent_PP-like"/>
</dbReference>
<dbReference type="SUPFAM" id="SSF56300">
    <property type="entry name" value="Metallo-dependent phosphatases"/>
    <property type="match status" value="1"/>
</dbReference>
<gene>
    <name evidence="2" type="ORF">DW888_12000</name>
</gene>
<dbReference type="PANTHER" id="PTHR43143">
    <property type="entry name" value="METALLOPHOSPHOESTERASE, CALCINEURIN SUPERFAMILY"/>
    <property type="match status" value="1"/>
</dbReference>
<accession>A0A413VM62</accession>
<dbReference type="GO" id="GO:0016787">
    <property type="term" value="F:hydrolase activity"/>
    <property type="evidence" value="ECO:0007669"/>
    <property type="project" value="InterPro"/>
</dbReference>
<dbReference type="EMBL" id="QSGO01000008">
    <property type="protein sequence ID" value="RHB34676.1"/>
    <property type="molecule type" value="Genomic_DNA"/>
</dbReference>
<proteinExistence type="predicted"/>
<dbReference type="PANTHER" id="PTHR43143:SF1">
    <property type="entry name" value="SERINE_THREONINE-PROTEIN PHOSPHATASE CPPED1"/>
    <property type="match status" value="1"/>
</dbReference>
<sequence length="268" mass="30996">MKKKKISGFLIYLFLLSGCDMIDYHPYDVHIKGETEVNAKNIKRIEANCKDKTTIRFVAMGDSQRWYDETEKCISSINQLKNIDFVIHGGDVSDFGVTSEFIWQRDLMNSLKVPYVVLLGNHDCLGTGREAYTKIFGPANFSFIAGNTKFVCLNTNALEFDYSEPIPDFNFIENQLTERQDEFEKTVVAMHARPGSDVFNNNVSKVFQRYITQYPQLQFCLNAHDHRVSTDDLFDDGVIYYGSDCMKHRSYMLFTITPDNYTYELVNF</sequence>
<evidence type="ECO:0000259" key="1">
    <source>
        <dbReference type="Pfam" id="PF00149"/>
    </source>
</evidence>
<dbReference type="InterPro" id="IPR004843">
    <property type="entry name" value="Calcineurin-like_PHP"/>
</dbReference>
<evidence type="ECO:0000313" key="2">
    <source>
        <dbReference type="EMBL" id="RHB34676.1"/>
    </source>
</evidence>
<dbReference type="Gene3D" id="3.60.21.10">
    <property type="match status" value="1"/>
</dbReference>
<dbReference type="AlphaFoldDB" id="A0A413VM62"/>
<dbReference type="PROSITE" id="PS51257">
    <property type="entry name" value="PROKAR_LIPOPROTEIN"/>
    <property type="match status" value="1"/>
</dbReference>
<name>A0A413VM62_9BACE</name>
<dbReference type="GeneID" id="69502489"/>
<dbReference type="Proteomes" id="UP000284379">
    <property type="component" value="Unassembled WGS sequence"/>
</dbReference>
<protein>
    <submittedName>
        <fullName evidence="2">Metallophosphoesterase</fullName>
    </submittedName>
</protein>